<reference evidence="2" key="1">
    <citation type="submission" date="2018-05" db="EMBL/GenBank/DDBJ databases">
        <authorList>
            <person name="Lanie J.A."/>
            <person name="Ng W.-L."/>
            <person name="Kazmierczak K.M."/>
            <person name="Andrzejewski T.M."/>
            <person name="Davidsen T.M."/>
            <person name="Wayne K.J."/>
            <person name="Tettelin H."/>
            <person name="Glass J.I."/>
            <person name="Rusch D."/>
            <person name="Podicherti R."/>
            <person name="Tsui H.-C.T."/>
            <person name="Winkler M.E."/>
        </authorList>
    </citation>
    <scope>NUCLEOTIDE SEQUENCE</scope>
</reference>
<protein>
    <recommendedName>
        <fullName evidence="3">DUF1190 domain-containing protein</fullName>
    </recommendedName>
</protein>
<gene>
    <name evidence="2" type="ORF">METZ01_LOCUS134900</name>
</gene>
<feature type="compositionally biased region" description="Polar residues" evidence="1">
    <location>
        <begin position="144"/>
        <end position="153"/>
    </location>
</feature>
<dbReference type="InterPro" id="IPR009576">
    <property type="entry name" value="Biofilm_formation_YgiB"/>
</dbReference>
<evidence type="ECO:0000256" key="1">
    <source>
        <dbReference type="SAM" id="MobiDB-lite"/>
    </source>
</evidence>
<feature type="compositionally biased region" description="Basic and acidic residues" evidence="1">
    <location>
        <begin position="127"/>
        <end position="141"/>
    </location>
</feature>
<evidence type="ECO:0000313" key="2">
    <source>
        <dbReference type="EMBL" id="SVA82046.1"/>
    </source>
</evidence>
<accession>A0A381YYB1</accession>
<feature type="compositionally biased region" description="Gly residues" evidence="1">
    <location>
        <begin position="169"/>
        <end position="183"/>
    </location>
</feature>
<name>A0A381YYB1_9ZZZZ</name>
<dbReference type="Pfam" id="PF06693">
    <property type="entry name" value="DUF1190"/>
    <property type="match status" value="1"/>
</dbReference>
<evidence type="ECO:0008006" key="3">
    <source>
        <dbReference type="Google" id="ProtNLM"/>
    </source>
</evidence>
<dbReference type="EMBL" id="UINC01019383">
    <property type="protein sequence ID" value="SVA82046.1"/>
    <property type="molecule type" value="Genomic_DNA"/>
</dbReference>
<dbReference type="AlphaFoldDB" id="A0A381YYB1"/>
<dbReference type="PROSITE" id="PS51257">
    <property type="entry name" value="PROKAR_LIPOPROTEIN"/>
    <property type="match status" value="1"/>
</dbReference>
<proteinExistence type="predicted"/>
<sequence length="183" mass="19625">MKRWNSISAAAVMSVSAIALSACDEPKVDAEIFSSLQQCTDNSDSTREQCEQGYKEARSQHAEVAPKYTSKNDCEGEFGAGRCEQAPYQTRSGGSVFMPLMMGYMMGSMMNSGGRRSSIFPQPLYRAADDPKGYRTADNRKVSSKTGRTQVASSAGRRPSMKRSTLSRGGFGASGGRLGSAAT</sequence>
<feature type="region of interest" description="Disordered" evidence="1">
    <location>
        <begin position="126"/>
        <end position="183"/>
    </location>
</feature>
<organism evidence="2">
    <name type="scientific">marine metagenome</name>
    <dbReference type="NCBI Taxonomy" id="408172"/>
    <lineage>
        <taxon>unclassified sequences</taxon>
        <taxon>metagenomes</taxon>
        <taxon>ecological metagenomes</taxon>
    </lineage>
</organism>